<dbReference type="Proteomes" id="UP000717696">
    <property type="component" value="Unassembled WGS sequence"/>
</dbReference>
<dbReference type="InterPro" id="IPR010730">
    <property type="entry name" value="HET"/>
</dbReference>
<reference evidence="2" key="1">
    <citation type="journal article" date="2021" name="Nat. Commun.">
        <title>Genetic determinants of endophytism in the Arabidopsis root mycobiome.</title>
        <authorList>
            <person name="Mesny F."/>
            <person name="Miyauchi S."/>
            <person name="Thiergart T."/>
            <person name="Pickel B."/>
            <person name="Atanasova L."/>
            <person name="Karlsson M."/>
            <person name="Huettel B."/>
            <person name="Barry K.W."/>
            <person name="Haridas S."/>
            <person name="Chen C."/>
            <person name="Bauer D."/>
            <person name="Andreopoulos W."/>
            <person name="Pangilinan J."/>
            <person name="LaButti K."/>
            <person name="Riley R."/>
            <person name="Lipzen A."/>
            <person name="Clum A."/>
            <person name="Drula E."/>
            <person name="Henrissat B."/>
            <person name="Kohler A."/>
            <person name="Grigoriev I.V."/>
            <person name="Martin F.M."/>
            <person name="Hacquard S."/>
        </authorList>
    </citation>
    <scope>NUCLEOTIDE SEQUENCE</scope>
    <source>
        <strain evidence="2">MPI-CAGE-AT-0021</strain>
    </source>
</reference>
<dbReference type="PANTHER" id="PTHR33112">
    <property type="entry name" value="DOMAIN PROTEIN, PUTATIVE-RELATED"/>
    <property type="match status" value="1"/>
</dbReference>
<keyword evidence="3" id="KW-1185">Reference proteome</keyword>
<sequence length="754" mass="84831">MSPESTCKSLCERCRNIDYAKALAYGDAIRQHPGGIIIDDDASRLVPPLTTDCTMCKLLSTTVVWNHDDLLDPSAFTLRAFSFFSHCRGIVRPKLEARDIPVMLPTRKLQAISKAGQSEFYDHGEAGYVTCYPQSNQPALFRPQTISESFDFQTARQWIKNCEEDHERCHHDPSTTFNPRLEVPGMKLIDCEKMEITEAGPSMRWVALSYVWAPGKTGFASKVGEKLPHEISATIKDSIAVTKLLGYRYIWVDKYCINHGNLSESKDHIGKMHLIYSNAECVIIATAGSDENFGLPGVGFKRKSKQKVVQLDSITIMNTGPEPVHEVEESRWWTRGWTFQETVFARRRLVFTQYQTIFECAQASWTEAIGGLECLEDPQSLDWKSWMNGLFFSSQYRDPSPGYPLHEIFTRESMDTRYVRQLIDLFGLLKQYTARDLTYDSDSLNGIKAILQLRARHEPRSVILQGLLCIPIDGIKELIEPLIFASLSWYHKSRVDARRRTGFPSWTWAGWAGAVNWICHPYLRSSSELLLGLRGVQLESRDGKLLSALSGMLPGESLDESIVALHFESRLVPTSLFNIKGDPEDWNDFAVGHGKCLIAGMKPPTNSPSELLRHLDSGVWGCLHLGDFWVGSKSINHRFLMIVEWHGNQRATRVGALLVDTALHTRGAYRSPFNIETARRKSRYLLAGSLKSDIGFRNGSCSSYSRIARKLTLGASTEGTFQLPIIKAAHDILKNGAAYSTDGDSSRGSRRSDD</sequence>
<evidence type="ECO:0000313" key="2">
    <source>
        <dbReference type="EMBL" id="KAH7137508.1"/>
    </source>
</evidence>
<accession>A0A9P9IVW1</accession>
<organism evidence="2 3">
    <name type="scientific">Dactylonectria estremocensis</name>
    <dbReference type="NCBI Taxonomy" id="1079267"/>
    <lineage>
        <taxon>Eukaryota</taxon>
        <taxon>Fungi</taxon>
        <taxon>Dikarya</taxon>
        <taxon>Ascomycota</taxon>
        <taxon>Pezizomycotina</taxon>
        <taxon>Sordariomycetes</taxon>
        <taxon>Hypocreomycetidae</taxon>
        <taxon>Hypocreales</taxon>
        <taxon>Nectriaceae</taxon>
        <taxon>Dactylonectria</taxon>
    </lineage>
</organism>
<dbReference type="AlphaFoldDB" id="A0A9P9IVW1"/>
<dbReference type="OrthoDB" id="5428863at2759"/>
<proteinExistence type="predicted"/>
<evidence type="ECO:0000313" key="3">
    <source>
        <dbReference type="Proteomes" id="UP000717696"/>
    </source>
</evidence>
<name>A0A9P9IVW1_9HYPO</name>
<gene>
    <name evidence="2" type="ORF">B0J13DRAFT_609530</name>
</gene>
<dbReference type="Pfam" id="PF06985">
    <property type="entry name" value="HET"/>
    <property type="match status" value="1"/>
</dbReference>
<dbReference type="EMBL" id="JAGMUU010000015">
    <property type="protein sequence ID" value="KAH7137508.1"/>
    <property type="molecule type" value="Genomic_DNA"/>
</dbReference>
<dbReference type="PANTHER" id="PTHR33112:SF1">
    <property type="entry name" value="HETEROKARYON INCOMPATIBILITY DOMAIN-CONTAINING PROTEIN"/>
    <property type="match status" value="1"/>
</dbReference>
<evidence type="ECO:0000259" key="1">
    <source>
        <dbReference type="Pfam" id="PF06985"/>
    </source>
</evidence>
<protein>
    <submittedName>
        <fullName evidence="2">Heterokaryon incompatibility protein-domain-containing protein</fullName>
    </submittedName>
</protein>
<feature type="domain" description="Heterokaryon incompatibility" evidence="1">
    <location>
        <begin position="205"/>
        <end position="341"/>
    </location>
</feature>
<comment type="caution">
    <text evidence="2">The sequence shown here is derived from an EMBL/GenBank/DDBJ whole genome shotgun (WGS) entry which is preliminary data.</text>
</comment>